<protein>
    <recommendedName>
        <fullName evidence="2">GED domain-containing protein</fullName>
    </recommendedName>
</protein>
<dbReference type="Pfam" id="PF02212">
    <property type="entry name" value="GED"/>
    <property type="match status" value="1"/>
</dbReference>
<evidence type="ECO:0000256" key="1">
    <source>
        <dbReference type="SAM" id="Phobius"/>
    </source>
</evidence>
<dbReference type="InterPro" id="IPR020850">
    <property type="entry name" value="GED_dom"/>
</dbReference>
<reference evidence="3 4" key="1">
    <citation type="submission" date="2018-04" db="EMBL/GenBank/DDBJ databases">
        <authorList>
            <person name="Vogel A."/>
        </authorList>
    </citation>
    <scope>NUCLEOTIDE SEQUENCE [LARGE SCALE GENOMIC DNA]</scope>
</reference>
<dbReference type="GO" id="GO:0003924">
    <property type="term" value="F:GTPase activity"/>
    <property type="evidence" value="ECO:0007669"/>
    <property type="project" value="InterPro"/>
</dbReference>
<evidence type="ECO:0000259" key="2">
    <source>
        <dbReference type="PROSITE" id="PS51388"/>
    </source>
</evidence>
<dbReference type="PROSITE" id="PS51388">
    <property type="entry name" value="GED"/>
    <property type="match status" value="1"/>
</dbReference>
<accession>A0A484KAG6</accession>
<proteinExistence type="predicted"/>
<feature type="transmembrane region" description="Helical" evidence="1">
    <location>
        <begin position="52"/>
        <end position="71"/>
    </location>
</feature>
<evidence type="ECO:0000313" key="3">
    <source>
        <dbReference type="EMBL" id="VFQ62961.1"/>
    </source>
</evidence>
<feature type="domain" description="GED" evidence="2">
    <location>
        <begin position="31"/>
        <end position="74"/>
    </location>
</feature>
<sequence>MEHAYSIIQFREPLNVWRPSENHTEQEAIEINIIKLLLRSYYNIVRKNIKDYVPKAIMYFLVIMTSLHLFICSF</sequence>
<dbReference type="Gene3D" id="1.20.120.1240">
    <property type="entry name" value="Dynamin, middle domain"/>
    <property type="match status" value="1"/>
</dbReference>
<dbReference type="InterPro" id="IPR003130">
    <property type="entry name" value="GED"/>
</dbReference>
<keyword evidence="4" id="KW-1185">Reference proteome</keyword>
<dbReference type="OrthoDB" id="5061070at2759"/>
<dbReference type="Proteomes" id="UP000595140">
    <property type="component" value="Unassembled WGS sequence"/>
</dbReference>
<dbReference type="EMBL" id="OOIL02000252">
    <property type="protein sequence ID" value="VFQ62961.1"/>
    <property type="molecule type" value="Genomic_DNA"/>
</dbReference>
<gene>
    <name evidence="3" type="ORF">CCAM_LOCUS4737</name>
</gene>
<name>A0A484KAG6_9ASTE</name>
<evidence type="ECO:0000313" key="4">
    <source>
        <dbReference type="Proteomes" id="UP000595140"/>
    </source>
</evidence>
<keyword evidence="1" id="KW-0472">Membrane</keyword>
<dbReference type="GO" id="GO:0005525">
    <property type="term" value="F:GTP binding"/>
    <property type="evidence" value="ECO:0007669"/>
    <property type="project" value="InterPro"/>
</dbReference>
<dbReference type="AlphaFoldDB" id="A0A484KAG6"/>
<keyword evidence="1" id="KW-1133">Transmembrane helix</keyword>
<organism evidence="3 4">
    <name type="scientific">Cuscuta campestris</name>
    <dbReference type="NCBI Taxonomy" id="132261"/>
    <lineage>
        <taxon>Eukaryota</taxon>
        <taxon>Viridiplantae</taxon>
        <taxon>Streptophyta</taxon>
        <taxon>Embryophyta</taxon>
        <taxon>Tracheophyta</taxon>
        <taxon>Spermatophyta</taxon>
        <taxon>Magnoliopsida</taxon>
        <taxon>eudicotyledons</taxon>
        <taxon>Gunneridae</taxon>
        <taxon>Pentapetalae</taxon>
        <taxon>asterids</taxon>
        <taxon>lamiids</taxon>
        <taxon>Solanales</taxon>
        <taxon>Convolvulaceae</taxon>
        <taxon>Cuscuteae</taxon>
        <taxon>Cuscuta</taxon>
        <taxon>Cuscuta subgen. Grammica</taxon>
        <taxon>Cuscuta sect. Cleistogrammica</taxon>
    </lineage>
</organism>
<keyword evidence="1" id="KW-0812">Transmembrane</keyword>